<organism evidence="2 4">
    <name type="scientific">Intestinimonas butyriciproducens</name>
    <dbReference type="NCBI Taxonomy" id="1297617"/>
    <lineage>
        <taxon>Bacteria</taxon>
        <taxon>Bacillati</taxon>
        <taxon>Bacillota</taxon>
        <taxon>Clostridia</taxon>
        <taxon>Eubacteriales</taxon>
        <taxon>Intestinimonas</taxon>
    </lineage>
</organism>
<dbReference type="PANTHER" id="PTHR48207:SF3">
    <property type="entry name" value="SUCCINATE--HYDROXYMETHYLGLUTARATE COA-TRANSFERASE"/>
    <property type="match status" value="1"/>
</dbReference>
<evidence type="ECO:0000256" key="1">
    <source>
        <dbReference type="ARBA" id="ARBA00022679"/>
    </source>
</evidence>
<reference evidence="2 4" key="1">
    <citation type="journal article" date="2015" name="Nat. Commun.">
        <title>Production of butyrate from lysine and the Amadori product fructoselysine by a human gut commensal.</title>
        <authorList>
            <person name="Bui T.P."/>
            <person name="Ritari J."/>
            <person name="Boeren S."/>
            <person name="de Waard P."/>
            <person name="Plugge C.M."/>
            <person name="de Vos W.M."/>
        </authorList>
    </citation>
    <scope>NUCLEOTIDE SEQUENCE [LARGE SCALE GENOMIC DNA]</scope>
    <source>
        <strain evidence="2 4">AF211</strain>
    </source>
</reference>
<dbReference type="KEGG" id="ibu:IB211_02570"/>
<accession>A0A0S2W6I0</accession>
<evidence type="ECO:0000313" key="4">
    <source>
        <dbReference type="Proteomes" id="UP000064844"/>
    </source>
</evidence>
<dbReference type="GO" id="GO:0008410">
    <property type="term" value="F:CoA-transferase activity"/>
    <property type="evidence" value="ECO:0007669"/>
    <property type="project" value="TreeGrafter"/>
</dbReference>
<keyword evidence="4" id="KW-1185">Reference proteome</keyword>
<dbReference type="RefSeq" id="WP_197055533.1">
    <property type="nucleotide sequence ID" value="NZ_CALICV010000151.1"/>
</dbReference>
<dbReference type="STRING" id="1297617.IB211_02570"/>
<dbReference type="AlphaFoldDB" id="A0A0S2W6I0"/>
<dbReference type="EMBL" id="QEKK01000005">
    <property type="protein sequence ID" value="PVY54645.1"/>
    <property type="molecule type" value="Genomic_DNA"/>
</dbReference>
<dbReference type="SUPFAM" id="SSF89796">
    <property type="entry name" value="CoA-transferase family III (CaiB/BaiF)"/>
    <property type="match status" value="1"/>
</dbReference>
<gene>
    <name evidence="3" type="ORF">C7373_10564</name>
    <name evidence="2" type="ORF">IB211_02570</name>
</gene>
<dbReference type="Gene3D" id="3.40.50.10540">
    <property type="entry name" value="Crotonobetainyl-coa:carnitine coa-transferase, domain 1"/>
    <property type="match status" value="1"/>
</dbReference>
<dbReference type="EMBL" id="CP011307">
    <property type="protein sequence ID" value="ALP94961.1"/>
    <property type="molecule type" value="Genomic_DNA"/>
</dbReference>
<protein>
    <submittedName>
        <fullName evidence="3">Crotonobetainyl-CoA:carnitine CoA-transferase CaiB-like acyl-CoA transferase</fullName>
    </submittedName>
    <submittedName>
        <fullName evidence="2">Putative CoA-transferase</fullName>
    </submittedName>
</protein>
<evidence type="ECO:0000313" key="5">
    <source>
        <dbReference type="Proteomes" id="UP000245778"/>
    </source>
</evidence>
<proteinExistence type="predicted"/>
<dbReference type="InterPro" id="IPR003673">
    <property type="entry name" value="CoA-Trfase_fam_III"/>
</dbReference>
<dbReference type="PANTHER" id="PTHR48207">
    <property type="entry name" value="SUCCINATE--HYDROXYMETHYLGLUTARATE COA-TRANSFERASE"/>
    <property type="match status" value="1"/>
</dbReference>
<keyword evidence="1 2" id="KW-0808">Transferase</keyword>
<dbReference type="GeneID" id="93230063"/>
<dbReference type="InterPro" id="IPR044855">
    <property type="entry name" value="CoA-Trfase_III_dom3_sf"/>
</dbReference>
<sequence>MMHKPLLGVKIVDLSMYVAGPAAARMMGEWGADVIKVEPLKGDNNRPAGRMMGMPIDDSNNPHNEVFNANKRSLALDLKQSEGKAILERLLSESNVFLTNFRTRALEKLGLDYESVSARHPHIIWCQVTGFGTEGPQANDPGFDTVAFWARSGAMGDLPEKDTAPIPPLIAFGDMLTSETVCAGVGAALYQQARTGRGEKVMVSLYSNAIWALGVGVQSTQYGDEYPKTRKNAVSPLVNSYRCADGVWIYMCVIDHERYYNAVMRAIDREDLVDHPLYSDLAACKPVTPELIRVIEEGFQRYDHQEMHRRLTEADVAHSYIDKIKDIIHDAQALENHYVYPYTMRDGSTCIGPATPIKFGTVEDPEHRLSPLVGEHTVEILLEYGYSREEIDALLARKVVGVYAKE</sequence>
<evidence type="ECO:0000313" key="2">
    <source>
        <dbReference type="EMBL" id="ALP94961.1"/>
    </source>
</evidence>
<dbReference type="Proteomes" id="UP000245778">
    <property type="component" value="Unassembled WGS sequence"/>
</dbReference>
<reference evidence="4" key="2">
    <citation type="submission" date="2015-04" db="EMBL/GenBank/DDBJ databases">
        <title>A butyrogenic pathway from the amino acid lysine in a human gut commensal.</title>
        <authorList>
            <person name="de Vos W.M."/>
            <person name="Bui N.T.P."/>
            <person name="Plugge C.M."/>
            <person name="Ritari J."/>
        </authorList>
    </citation>
    <scope>NUCLEOTIDE SEQUENCE [LARGE SCALE GENOMIC DNA]</scope>
    <source>
        <strain evidence="4">AF211</strain>
    </source>
</reference>
<evidence type="ECO:0000313" key="3">
    <source>
        <dbReference type="EMBL" id="PVY54645.1"/>
    </source>
</evidence>
<dbReference type="InterPro" id="IPR050483">
    <property type="entry name" value="CoA-transferase_III_domain"/>
</dbReference>
<dbReference type="Proteomes" id="UP000064844">
    <property type="component" value="Chromosome"/>
</dbReference>
<dbReference type="InterPro" id="IPR023606">
    <property type="entry name" value="CoA-Trfase_III_dom_1_sf"/>
</dbReference>
<reference evidence="3 5" key="3">
    <citation type="submission" date="2018-04" db="EMBL/GenBank/DDBJ databases">
        <title>Genomic Encyclopedia of Type Strains, Phase IV (KMG-IV): sequencing the most valuable type-strain genomes for metagenomic binning, comparative biology and taxonomic classification.</title>
        <authorList>
            <person name="Goeker M."/>
        </authorList>
    </citation>
    <scope>NUCLEOTIDE SEQUENCE [LARGE SCALE GENOMIC DNA]</scope>
    <source>
        <strain evidence="3 5">DSM 26588</strain>
    </source>
</reference>
<dbReference type="Pfam" id="PF02515">
    <property type="entry name" value="CoA_transf_3"/>
    <property type="match status" value="1"/>
</dbReference>
<dbReference type="eggNOG" id="COG1804">
    <property type="taxonomic scope" value="Bacteria"/>
</dbReference>
<name>A0A0S2W6I0_9FIRM</name>
<dbReference type="Gene3D" id="3.30.1540.10">
    <property type="entry name" value="formyl-coa transferase, domain 3"/>
    <property type="match status" value="1"/>
</dbReference>